<name>A0ABR1F645_9ASCO</name>
<feature type="region of interest" description="Disordered" evidence="5">
    <location>
        <begin position="446"/>
        <end position="472"/>
    </location>
</feature>
<keyword evidence="3" id="KW-0804">Transcription</keyword>
<evidence type="ECO:0000313" key="9">
    <source>
        <dbReference type="Proteomes" id="UP001498771"/>
    </source>
</evidence>
<dbReference type="Pfam" id="PF09734">
    <property type="entry name" value="Tau95"/>
    <property type="match status" value="1"/>
</dbReference>
<dbReference type="RefSeq" id="XP_064768324.1">
    <property type="nucleotide sequence ID" value="XM_064909711.1"/>
</dbReference>
<feature type="region of interest" description="Disordered" evidence="5">
    <location>
        <begin position="340"/>
        <end position="368"/>
    </location>
</feature>
<keyword evidence="9" id="KW-1185">Reference proteome</keyword>
<feature type="region of interest" description="Disordered" evidence="5">
    <location>
        <begin position="497"/>
        <end position="530"/>
    </location>
</feature>
<evidence type="ECO:0000259" key="7">
    <source>
        <dbReference type="Pfam" id="PF17682"/>
    </source>
</evidence>
<dbReference type="PANTHER" id="PTHR13230">
    <property type="entry name" value="GENERAL TRANSCRIPTION FACTOR IIIC, POLYPEPTIDE 5"/>
    <property type="match status" value="1"/>
</dbReference>
<accession>A0ABR1F645</accession>
<keyword evidence="4" id="KW-0539">Nucleus</keyword>
<evidence type="ECO:0000256" key="1">
    <source>
        <dbReference type="ARBA" id="ARBA00004123"/>
    </source>
</evidence>
<dbReference type="Proteomes" id="UP001498771">
    <property type="component" value="Unassembled WGS sequence"/>
</dbReference>
<evidence type="ECO:0000313" key="8">
    <source>
        <dbReference type="EMBL" id="KAK7205291.1"/>
    </source>
</evidence>
<gene>
    <name evidence="8" type="ORF">BZA70DRAFT_151645</name>
</gene>
<dbReference type="Pfam" id="PF17682">
    <property type="entry name" value="Tau95_N"/>
    <property type="match status" value="1"/>
</dbReference>
<feature type="domain" description="Transcription factor IIIC subunit Tfc1/Sfc1 triple barrel" evidence="7">
    <location>
        <begin position="13"/>
        <end position="125"/>
    </location>
</feature>
<reference evidence="8 9" key="1">
    <citation type="submission" date="2024-03" db="EMBL/GenBank/DDBJ databases">
        <title>Genome-scale model development and genomic sequencing of the oleaginous clade Lipomyces.</title>
        <authorList>
            <consortium name="Lawrence Berkeley National Laboratory"/>
            <person name="Czajka J.J."/>
            <person name="Han Y."/>
            <person name="Kim J."/>
            <person name="Mondo S.J."/>
            <person name="Hofstad B.A."/>
            <person name="Robles A."/>
            <person name="Haridas S."/>
            <person name="Riley R."/>
            <person name="LaButti K."/>
            <person name="Pangilinan J."/>
            <person name="Andreopoulos W."/>
            <person name="Lipzen A."/>
            <person name="Yan J."/>
            <person name="Wang M."/>
            <person name="Ng V."/>
            <person name="Grigoriev I.V."/>
            <person name="Spatafora J.W."/>
            <person name="Magnuson J.K."/>
            <person name="Baker S.E."/>
            <person name="Pomraning K.R."/>
        </authorList>
    </citation>
    <scope>NUCLEOTIDE SEQUENCE [LARGE SCALE GENOMIC DNA]</scope>
    <source>
        <strain evidence="8 9">Phaff 52-87</strain>
    </source>
</reference>
<dbReference type="InterPro" id="IPR042536">
    <property type="entry name" value="TFIIIC_tauA_Sfc1"/>
</dbReference>
<organism evidence="8 9">
    <name type="scientific">Myxozyma melibiosi</name>
    <dbReference type="NCBI Taxonomy" id="54550"/>
    <lineage>
        <taxon>Eukaryota</taxon>
        <taxon>Fungi</taxon>
        <taxon>Dikarya</taxon>
        <taxon>Ascomycota</taxon>
        <taxon>Saccharomycotina</taxon>
        <taxon>Lipomycetes</taxon>
        <taxon>Lipomycetales</taxon>
        <taxon>Lipomycetaceae</taxon>
        <taxon>Myxozyma</taxon>
    </lineage>
</organism>
<feature type="domain" description="Transcription factor IIIC subunit 5 HTH" evidence="6">
    <location>
        <begin position="165"/>
        <end position="324"/>
    </location>
</feature>
<sequence length="530" mass="60167">MSSTLGSVPRITCIEHPAAVVNTDSAIETVGGKQAIRKTINSNGQTRLELRLRPADVFQHPISSRSVTTSHSVVLKVRVKRAHLEENGRDLRKTLAAHPEEYSVAPSAVINHYVRFRELADFQYNTINSPFVSQVRDTLYKGDYEVLKTLDLSEDSTATSNDRDLPPPPRFSAIVTPFSYEYRQNPAVTTVTDASGETKLVNRHVPQRILVKRMRWADKESIPGPEYPETHLPPLKAFTHPQIEELLNTLKAAFEERPIWTRRALEAEKITESLANVWLHFGKHLIAYVAYTWKTGPWRTTYTKYGIDPRTDQKYAKYQTEYFRITTKDEEEMISYKKQGWKTSTGSRDDDDQKEDNGDGSSAVPKHVFDGVHLPSGRSFQLCDISDPVLSELLANSSMRETPTEHDGWYKATTMSKLRRLVRVKLKALYVGQVVKQMEVAKILEEESQSEDEAAPRAGKDTEIVQESADKERQVLDAVSKVSAGGGDKLKELMGILQQQEDQDQDDEGEYEIFDDDEDDEEEDDDDEDQ</sequence>
<evidence type="ECO:0000256" key="5">
    <source>
        <dbReference type="SAM" id="MobiDB-lite"/>
    </source>
</evidence>
<evidence type="ECO:0000259" key="6">
    <source>
        <dbReference type="Pfam" id="PF09734"/>
    </source>
</evidence>
<protein>
    <submittedName>
        <fullName evidence="8">RNA polymerase III transcription factor IIIC subunit-domain-containing protein</fullName>
    </submittedName>
</protein>
<evidence type="ECO:0000256" key="4">
    <source>
        <dbReference type="ARBA" id="ARBA00023242"/>
    </source>
</evidence>
<comment type="caution">
    <text evidence="8">The sequence shown here is derived from an EMBL/GenBank/DDBJ whole genome shotgun (WGS) entry which is preliminary data.</text>
</comment>
<dbReference type="PANTHER" id="PTHR13230:SF5">
    <property type="entry name" value="GENERAL TRANSCRIPTION FACTOR 3C POLYPEPTIDE 5"/>
    <property type="match status" value="1"/>
</dbReference>
<comment type="subcellular location">
    <subcellularLocation>
        <location evidence="1">Nucleus</location>
    </subcellularLocation>
</comment>
<feature type="compositionally biased region" description="Acidic residues" evidence="5">
    <location>
        <begin position="501"/>
        <end position="530"/>
    </location>
</feature>
<proteinExistence type="predicted"/>
<dbReference type="InterPro" id="IPR019136">
    <property type="entry name" value="TF_IIIC_su-5_HTH"/>
</dbReference>
<keyword evidence="2" id="KW-0238">DNA-binding</keyword>
<dbReference type="Gene3D" id="3.30.200.160">
    <property type="entry name" value="TFIIIC, subcomplex tauA, subunit Sfc1, barrel domain"/>
    <property type="match status" value="1"/>
</dbReference>
<dbReference type="EMBL" id="JBBJBU010000005">
    <property type="protein sequence ID" value="KAK7205291.1"/>
    <property type="molecule type" value="Genomic_DNA"/>
</dbReference>
<evidence type="ECO:0000256" key="3">
    <source>
        <dbReference type="ARBA" id="ARBA00023163"/>
    </source>
</evidence>
<dbReference type="GeneID" id="90035223"/>
<evidence type="ECO:0000256" key="2">
    <source>
        <dbReference type="ARBA" id="ARBA00023125"/>
    </source>
</evidence>
<dbReference type="InterPro" id="IPR040454">
    <property type="entry name" value="TF_IIIC_Tfc1/Sfc1"/>
</dbReference>
<feature type="compositionally biased region" description="Basic and acidic residues" evidence="5">
    <location>
        <begin position="454"/>
        <end position="472"/>
    </location>
</feature>
<dbReference type="InterPro" id="IPR041499">
    <property type="entry name" value="Tfc1/Sfc1_N"/>
</dbReference>